<feature type="transmembrane region" description="Helical" evidence="1">
    <location>
        <begin position="169"/>
        <end position="190"/>
    </location>
</feature>
<dbReference type="AlphaFoldDB" id="A0A177BBC0"/>
<sequence length="217" mass="24526">MYQLTHEEFLRDETDKFILNETPFDRIKFIWNNGTFRQKNDSLPKILTLANITGFSFLTCNFMSGALIGALNALKCSKAKNRYTAYPSIIAAQRVHFLSMGKMALVRGMQNCLSTAPFIGLSLFVWLHCMTYSNQLSIHQFPISTGSNIFSIAGMATKWHRGFKGSLGGALIGLTLGLITTPIISLSAYMTGFDVAQYHYQDIYKIIEHDNWHHKKI</sequence>
<dbReference type="EMBL" id="LWCA01000037">
    <property type="protein sequence ID" value="OAF71619.1"/>
    <property type="molecule type" value="Genomic_DNA"/>
</dbReference>
<keyword evidence="1" id="KW-0812">Transmembrane</keyword>
<protein>
    <submittedName>
        <fullName evidence="2">Uncharacterized protein</fullName>
    </submittedName>
</protein>
<proteinExistence type="predicted"/>
<dbReference type="Proteomes" id="UP000078046">
    <property type="component" value="Unassembled WGS sequence"/>
</dbReference>
<keyword evidence="3" id="KW-1185">Reference proteome</keyword>
<reference evidence="2 3" key="1">
    <citation type="submission" date="2016-04" db="EMBL/GenBank/DDBJ databases">
        <title>The genome of Intoshia linei affirms orthonectids as highly simplified spiralians.</title>
        <authorList>
            <person name="Mikhailov K.V."/>
            <person name="Slusarev G.S."/>
            <person name="Nikitin M.A."/>
            <person name="Logacheva M.D."/>
            <person name="Penin A."/>
            <person name="Aleoshin V."/>
            <person name="Panchin Y.V."/>
        </authorList>
    </citation>
    <scope>NUCLEOTIDE SEQUENCE [LARGE SCALE GENOMIC DNA]</scope>
    <source>
        <strain evidence="2">Intl2013</strain>
        <tissue evidence="2">Whole animal</tissue>
    </source>
</reference>
<feature type="transmembrane region" description="Helical" evidence="1">
    <location>
        <begin position="104"/>
        <end position="126"/>
    </location>
</feature>
<comment type="caution">
    <text evidence="2">The sequence shown here is derived from an EMBL/GenBank/DDBJ whole genome shotgun (WGS) entry which is preliminary data.</text>
</comment>
<name>A0A177BBC0_9BILA</name>
<keyword evidence="1" id="KW-0472">Membrane</keyword>
<feature type="transmembrane region" description="Helical" evidence="1">
    <location>
        <begin position="52"/>
        <end position="74"/>
    </location>
</feature>
<evidence type="ECO:0000313" key="2">
    <source>
        <dbReference type="EMBL" id="OAF71619.1"/>
    </source>
</evidence>
<keyword evidence="1" id="KW-1133">Transmembrane helix</keyword>
<organism evidence="2 3">
    <name type="scientific">Intoshia linei</name>
    <dbReference type="NCBI Taxonomy" id="1819745"/>
    <lineage>
        <taxon>Eukaryota</taxon>
        <taxon>Metazoa</taxon>
        <taxon>Spiralia</taxon>
        <taxon>Lophotrochozoa</taxon>
        <taxon>Mesozoa</taxon>
        <taxon>Orthonectida</taxon>
        <taxon>Rhopaluridae</taxon>
        <taxon>Intoshia</taxon>
    </lineage>
</organism>
<gene>
    <name evidence="2" type="ORF">A3Q56_00593</name>
</gene>
<accession>A0A177BBC0</accession>
<evidence type="ECO:0000313" key="3">
    <source>
        <dbReference type="Proteomes" id="UP000078046"/>
    </source>
</evidence>
<evidence type="ECO:0000256" key="1">
    <source>
        <dbReference type="SAM" id="Phobius"/>
    </source>
</evidence>